<dbReference type="EMBL" id="JAGKHQ010000012">
    <property type="protein sequence ID" value="KAG7502744.1"/>
    <property type="molecule type" value="Genomic_DNA"/>
</dbReference>
<name>A0AAV6RDX1_SOLSE</name>
<evidence type="ECO:0000256" key="1">
    <source>
        <dbReference type="SAM" id="MobiDB-lite"/>
    </source>
</evidence>
<dbReference type="AlphaFoldDB" id="A0AAV6RDX1"/>
<dbReference type="Proteomes" id="UP000693946">
    <property type="component" value="Linkage Group LG2"/>
</dbReference>
<organism evidence="2 3">
    <name type="scientific">Solea senegalensis</name>
    <name type="common">Senegalese sole</name>
    <dbReference type="NCBI Taxonomy" id="28829"/>
    <lineage>
        <taxon>Eukaryota</taxon>
        <taxon>Metazoa</taxon>
        <taxon>Chordata</taxon>
        <taxon>Craniata</taxon>
        <taxon>Vertebrata</taxon>
        <taxon>Euteleostomi</taxon>
        <taxon>Actinopterygii</taxon>
        <taxon>Neopterygii</taxon>
        <taxon>Teleostei</taxon>
        <taxon>Neoteleostei</taxon>
        <taxon>Acanthomorphata</taxon>
        <taxon>Carangaria</taxon>
        <taxon>Pleuronectiformes</taxon>
        <taxon>Pleuronectoidei</taxon>
        <taxon>Soleidae</taxon>
        <taxon>Solea</taxon>
    </lineage>
</organism>
<evidence type="ECO:0000313" key="3">
    <source>
        <dbReference type="Proteomes" id="UP000693946"/>
    </source>
</evidence>
<protein>
    <submittedName>
        <fullName evidence="2">Uncharacterized protein</fullName>
    </submittedName>
</protein>
<comment type="caution">
    <text evidence="2">The sequence shown here is derived from an EMBL/GenBank/DDBJ whole genome shotgun (WGS) entry which is preliminary data.</text>
</comment>
<gene>
    <name evidence="2" type="ORF">JOB18_025708</name>
</gene>
<proteinExistence type="predicted"/>
<reference evidence="2 3" key="1">
    <citation type="journal article" date="2021" name="Sci. Rep.">
        <title>Chromosome anchoring in Senegalese sole (Solea senegalensis) reveals sex-associated markers and genome rearrangements in flatfish.</title>
        <authorList>
            <person name="Guerrero-Cozar I."/>
            <person name="Gomez-Garrido J."/>
            <person name="Berbel C."/>
            <person name="Martinez-Blanch J.F."/>
            <person name="Alioto T."/>
            <person name="Claros M.G."/>
            <person name="Gagnaire P.A."/>
            <person name="Manchado M."/>
        </authorList>
    </citation>
    <scope>NUCLEOTIDE SEQUENCE [LARGE SCALE GENOMIC DNA]</scope>
    <source>
        <strain evidence="2">Sse05_10M</strain>
    </source>
</reference>
<sequence>METQRQAHPLNPPHRRKIDNLDHQLHCPRSLKSLPLHHYPSLVFDKGKGEKVPPRHTPGSLAVKIKSPPAGHRNGALCHS</sequence>
<feature type="region of interest" description="Disordered" evidence="1">
    <location>
        <begin position="45"/>
        <end position="80"/>
    </location>
</feature>
<accession>A0AAV6RDX1</accession>
<keyword evidence="3" id="KW-1185">Reference proteome</keyword>
<evidence type="ECO:0000313" key="2">
    <source>
        <dbReference type="EMBL" id="KAG7502744.1"/>
    </source>
</evidence>